<dbReference type="EMBL" id="JABMIG020000147">
    <property type="protein sequence ID" value="KAL3789020.1"/>
    <property type="molecule type" value="Genomic_DNA"/>
</dbReference>
<feature type="compositionally biased region" description="Basic and acidic residues" evidence="1">
    <location>
        <begin position="206"/>
        <end position="217"/>
    </location>
</feature>
<evidence type="ECO:0000313" key="2">
    <source>
        <dbReference type="EMBL" id="KAL3789020.1"/>
    </source>
</evidence>
<proteinExistence type="predicted"/>
<organism evidence="2 3">
    <name type="scientific">Cyclotella cryptica</name>
    <dbReference type="NCBI Taxonomy" id="29204"/>
    <lineage>
        <taxon>Eukaryota</taxon>
        <taxon>Sar</taxon>
        <taxon>Stramenopiles</taxon>
        <taxon>Ochrophyta</taxon>
        <taxon>Bacillariophyta</taxon>
        <taxon>Coscinodiscophyceae</taxon>
        <taxon>Thalassiosirophycidae</taxon>
        <taxon>Stephanodiscales</taxon>
        <taxon>Stephanodiscaceae</taxon>
        <taxon>Cyclotella</taxon>
    </lineage>
</organism>
<dbReference type="Proteomes" id="UP001516023">
    <property type="component" value="Unassembled WGS sequence"/>
</dbReference>
<reference evidence="2 3" key="1">
    <citation type="journal article" date="2020" name="G3 (Bethesda)">
        <title>Improved Reference Genome for Cyclotella cryptica CCMP332, a Model for Cell Wall Morphogenesis, Salinity Adaptation, and Lipid Production in Diatoms (Bacillariophyta).</title>
        <authorList>
            <person name="Roberts W.R."/>
            <person name="Downey K.M."/>
            <person name="Ruck E.C."/>
            <person name="Traller J.C."/>
            <person name="Alverson A.J."/>
        </authorList>
    </citation>
    <scope>NUCLEOTIDE SEQUENCE [LARGE SCALE GENOMIC DNA]</scope>
    <source>
        <strain evidence="2 3">CCMP332</strain>
    </source>
</reference>
<gene>
    <name evidence="2" type="ORF">HJC23_008167</name>
</gene>
<sequence length="228" mass="26256">MFFDEFFDAMKALMTVQEGRKGICNLSFLLRRHWLLAPGFLYQRGQRDPPSPWQLLDRPSLQTIPTFSIIDSMRCTLKKEDTNPDCNGGSEHAEAIRVCIDELVLYFLQQYILSESPKNNNVRFDGSIRFRGTLVSGKLLEARGFREVSVLSSDMHSYESDYIGALTKYADCSTSKETAKNPESRERVLTIVIDLGRFDREDEINRVEENDDNKGDDFDPWASVKRYT</sequence>
<comment type="caution">
    <text evidence="2">The sequence shown here is derived from an EMBL/GenBank/DDBJ whole genome shotgun (WGS) entry which is preliminary data.</text>
</comment>
<dbReference type="AlphaFoldDB" id="A0ABD3PM38"/>
<evidence type="ECO:0000313" key="3">
    <source>
        <dbReference type="Proteomes" id="UP001516023"/>
    </source>
</evidence>
<protein>
    <submittedName>
        <fullName evidence="2">Uncharacterized protein</fullName>
    </submittedName>
</protein>
<name>A0ABD3PM38_9STRA</name>
<accession>A0ABD3PM38</accession>
<feature type="region of interest" description="Disordered" evidence="1">
    <location>
        <begin position="206"/>
        <end position="228"/>
    </location>
</feature>
<evidence type="ECO:0000256" key="1">
    <source>
        <dbReference type="SAM" id="MobiDB-lite"/>
    </source>
</evidence>
<keyword evidence="3" id="KW-1185">Reference proteome</keyword>